<evidence type="ECO:0000256" key="2">
    <source>
        <dbReference type="ARBA" id="ARBA00022837"/>
    </source>
</evidence>
<dbReference type="SMART" id="SM00054">
    <property type="entry name" value="EFh"/>
    <property type="match status" value="2"/>
</dbReference>
<name>A0A7S1Q629_NEODS</name>
<evidence type="ECO:0000256" key="1">
    <source>
        <dbReference type="ARBA" id="ARBA00022737"/>
    </source>
</evidence>
<dbReference type="SUPFAM" id="SSF47473">
    <property type="entry name" value="EF-hand"/>
    <property type="match status" value="1"/>
</dbReference>
<dbReference type="FunFam" id="1.10.238.10:FF:000527">
    <property type="entry name" value="Calmodulin-3"/>
    <property type="match status" value="1"/>
</dbReference>
<evidence type="ECO:0000259" key="3">
    <source>
        <dbReference type="PROSITE" id="PS50222"/>
    </source>
</evidence>
<keyword evidence="1" id="KW-0677">Repeat</keyword>
<dbReference type="Gene3D" id="1.10.238.10">
    <property type="entry name" value="EF-hand"/>
    <property type="match status" value="2"/>
</dbReference>
<feature type="domain" description="EF-hand" evidence="3">
    <location>
        <begin position="44"/>
        <end position="79"/>
    </location>
</feature>
<protein>
    <recommendedName>
        <fullName evidence="3">EF-hand domain-containing protein</fullName>
    </recommendedName>
</protein>
<dbReference type="PANTHER" id="PTHR23048:SF0">
    <property type="entry name" value="CALMODULIN LIKE 3"/>
    <property type="match status" value="1"/>
</dbReference>
<reference evidence="4" key="1">
    <citation type="submission" date="2021-01" db="EMBL/GenBank/DDBJ databases">
        <authorList>
            <person name="Corre E."/>
            <person name="Pelletier E."/>
            <person name="Niang G."/>
            <person name="Scheremetjew M."/>
            <person name="Finn R."/>
            <person name="Kale V."/>
            <person name="Holt S."/>
            <person name="Cochrane G."/>
            <person name="Meng A."/>
            <person name="Brown T."/>
            <person name="Cohen L."/>
        </authorList>
    </citation>
    <scope>NUCLEOTIDE SEQUENCE</scope>
    <source>
        <strain evidence="4">CCAP 1951/1</strain>
    </source>
</reference>
<dbReference type="PANTHER" id="PTHR23048">
    <property type="entry name" value="MYOSIN LIGHT CHAIN 1, 3"/>
    <property type="match status" value="1"/>
</dbReference>
<dbReference type="InterPro" id="IPR018247">
    <property type="entry name" value="EF_Hand_1_Ca_BS"/>
</dbReference>
<dbReference type="PROSITE" id="PS50222">
    <property type="entry name" value="EF_HAND_2"/>
    <property type="match status" value="2"/>
</dbReference>
<dbReference type="PROSITE" id="PS00018">
    <property type="entry name" value="EF_HAND_1"/>
    <property type="match status" value="1"/>
</dbReference>
<keyword evidence="2" id="KW-0106">Calcium</keyword>
<accession>A0A7S1Q629</accession>
<dbReference type="AlphaFoldDB" id="A0A7S1Q629"/>
<dbReference type="InterPro" id="IPR050230">
    <property type="entry name" value="CALM/Myosin/TropC-like"/>
</dbReference>
<evidence type="ECO:0000313" key="4">
    <source>
        <dbReference type="EMBL" id="CAD9118203.1"/>
    </source>
</evidence>
<sequence length="154" mass="17893">MAEELTPELVEEFRQAFALFDKKGVGSINTEELRDLLMLLGMGQSEQEIAKLIKEADDDESGTIDEDEFLALMARLMRDQETEEEIIEAFRPIDEQMDGKVRIETMYDGLGFTPEQKHEMPLEKFRQYIDSVVRVSSDDTIEYALFVRKMLMKK</sequence>
<dbReference type="InterPro" id="IPR002048">
    <property type="entry name" value="EF_hand_dom"/>
</dbReference>
<dbReference type="CDD" id="cd00051">
    <property type="entry name" value="EFh"/>
    <property type="match status" value="1"/>
</dbReference>
<gene>
    <name evidence="4" type="ORF">NDES1114_LOCUS15898</name>
</gene>
<proteinExistence type="predicted"/>
<dbReference type="Pfam" id="PF13499">
    <property type="entry name" value="EF-hand_7"/>
    <property type="match status" value="1"/>
</dbReference>
<dbReference type="GO" id="GO:0016460">
    <property type="term" value="C:myosin II complex"/>
    <property type="evidence" value="ECO:0007669"/>
    <property type="project" value="TreeGrafter"/>
</dbReference>
<dbReference type="EMBL" id="HBGF01024021">
    <property type="protein sequence ID" value="CAD9118203.1"/>
    <property type="molecule type" value="Transcribed_RNA"/>
</dbReference>
<dbReference type="InterPro" id="IPR011992">
    <property type="entry name" value="EF-hand-dom_pair"/>
</dbReference>
<feature type="domain" description="EF-hand" evidence="3">
    <location>
        <begin position="8"/>
        <end position="43"/>
    </location>
</feature>
<dbReference type="GO" id="GO:0005509">
    <property type="term" value="F:calcium ion binding"/>
    <property type="evidence" value="ECO:0007669"/>
    <property type="project" value="InterPro"/>
</dbReference>
<organism evidence="4">
    <name type="scientific">Neobodo designis</name>
    <name type="common">Flagellated protozoan</name>
    <name type="synonym">Bodo designis</name>
    <dbReference type="NCBI Taxonomy" id="312471"/>
    <lineage>
        <taxon>Eukaryota</taxon>
        <taxon>Discoba</taxon>
        <taxon>Euglenozoa</taxon>
        <taxon>Kinetoplastea</taxon>
        <taxon>Metakinetoplastina</taxon>
        <taxon>Neobodonida</taxon>
        <taxon>Neobodo</taxon>
    </lineage>
</organism>